<reference evidence="3" key="1">
    <citation type="submission" date="2022-11" db="UniProtKB">
        <authorList>
            <consortium name="WormBaseParasite"/>
        </authorList>
    </citation>
    <scope>IDENTIFICATION</scope>
</reference>
<dbReference type="WBParaSite" id="PSU_v2.g5787.t1">
    <property type="protein sequence ID" value="PSU_v2.g5787.t1"/>
    <property type="gene ID" value="PSU_v2.g5787"/>
</dbReference>
<name>A0A914Z0X8_9BILA</name>
<dbReference type="Proteomes" id="UP000887577">
    <property type="component" value="Unplaced"/>
</dbReference>
<organism evidence="2 3">
    <name type="scientific">Panagrolaimus superbus</name>
    <dbReference type="NCBI Taxonomy" id="310955"/>
    <lineage>
        <taxon>Eukaryota</taxon>
        <taxon>Metazoa</taxon>
        <taxon>Ecdysozoa</taxon>
        <taxon>Nematoda</taxon>
        <taxon>Chromadorea</taxon>
        <taxon>Rhabditida</taxon>
        <taxon>Tylenchina</taxon>
        <taxon>Panagrolaimomorpha</taxon>
        <taxon>Panagrolaimoidea</taxon>
        <taxon>Panagrolaimidae</taxon>
        <taxon>Panagrolaimus</taxon>
    </lineage>
</organism>
<feature type="signal peptide" evidence="1">
    <location>
        <begin position="1"/>
        <end position="25"/>
    </location>
</feature>
<protein>
    <submittedName>
        <fullName evidence="3">Uncharacterized protein</fullName>
    </submittedName>
</protein>
<accession>A0A914Z0X8</accession>
<evidence type="ECO:0000313" key="2">
    <source>
        <dbReference type="Proteomes" id="UP000887577"/>
    </source>
</evidence>
<evidence type="ECO:0000313" key="3">
    <source>
        <dbReference type="WBParaSite" id="PSU_v2.g5787.t1"/>
    </source>
</evidence>
<sequence length="232" mass="25845">MNGCCFKTFVVFLCFQLLFFNPIFAAKLQRHENVSNDSFILDGNDAFNEQLHSDILLADGSVKGIPDGNDIRLSGYGFINVTLTLGTLQFEVCNSCKGTSKVCFPTARVHSEARCLGSYCKFEVKYEKDEETQTEIISFNDIRVSKNDFVPRCLRPTMQWGEVVAVETSKFMSCEPKNNGIDKMITLYVGIDASCSIKVLNAEIHVPEVSTTNPLSTSTDPSLTDQFLFGQL</sequence>
<proteinExistence type="predicted"/>
<feature type="chain" id="PRO_5037816979" evidence="1">
    <location>
        <begin position="26"/>
        <end position="232"/>
    </location>
</feature>
<keyword evidence="2" id="KW-1185">Reference proteome</keyword>
<evidence type="ECO:0000256" key="1">
    <source>
        <dbReference type="SAM" id="SignalP"/>
    </source>
</evidence>
<dbReference type="AlphaFoldDB" id="A0A914Z0X8"/>
<keyword evidence="1" id="KW-0732">Signal</keyword>